<dbReference type="EMBL" id="FRFD01000005">
    <property type="protein sequence ID" value="SHO48124.1"/>
    <property type="molecule type" value="Genomic_DNA"/>
</dbReference>
<name>A0A1M7Y6A0_9FIRM</name>
<reference evidence="1 2" key="1">
    <citation type="submission" date="2016-12" db="EMBL/GenBank/DDBJ databases">
        <authorList>
            <person name="Song W.-J."/>
            <person name="Kurnit D.M."/>
        </authorList>
    </citation>
    <scope>NUCLEOTIDE SEQUENCE [LARGE SCALE GENOMIC DNA]</scope>
    <source>
        <strain evidence="1 2">DSM 12503</strain>
    </source>
</reference>
<gene>
    <name evidence="1" type="ORF">SAMN02745217_01688</name>
</gene>
<dbReference type="AlphaFoldDB" id="A0A1M7Y6A0"/>
<dbReference type="OrthoDB" id="2365850at2"/>
<dbReference type="InterPro" id="IPR009636">
    <property type="entry name" value="SCAF"/>
</dbReference>
<dbReference type="RefSeq" id="WP_073588415.1">
    <property type="nucleotide sequence ID" value="NZ_FRFD01000005.1"/>
</dbReference>
<sequence length="154" mass="18354">MKKKQLLQLGLTEEISIKVLALYKEEQSVFIPKARFDEINQKKKELEWQVMHQKEQIDEMRGSNLICQKLKEEMLGLLWQAGQEKKKDEEKYRDVLLYSLLLERLSSYKYAELIFEKMDKQRLVLTPEGEVLGAEEEIERVRTAYQELFGLKNK</sequence>
<organism evidence="1 2">
    <name type="scientific">Anaerocolumna xylanovorans DSM 12503</name>
    <dbReference type="NCBI Taxonomy" id="1121345"/>
    <lineage>
        <taxon>Bacteria</taxon>
        <taxon>Bacillati</taxon>
        <taxon>Bacillota</taxon>
        <taxon>Clostridia</taxon>
        <taxon>Lachnospirales</taxon>
        <taxon>Lachnospiraceae</taxon>
        <taxon>Anaerocolumna</taxon>
    </lineage>
</organism>
<evidence type="ECO:0000313" key="1">
    <source>
        <dbReference type="EMBL" id="SHO48124.1"/>
    </source>
</evidence>
<protein>
    <submittedName>
        <fullName evidence="1">Phage minor structural protein GP20</fullName>
    </submittedName>
</protein>
<keyword evidence="2" id="KW-1185">Reference proteome</keyword>
<dbReference type="Proteomes" id="UP000184612">
    <property type="component" value="Unassembled WGS sequence"/>
</dbReference>
<evidence type="ECO:0000313" key="2">
    <source>
        <dbReference type="Proteomes" id="UP000184612"/>
    </source>
</evidence>
<dbReference type="Pfam" id="PF06810">
    <property type="entry name" value="Phage_scaffold"/>
    <property type="match status" value="1"/>
</dbReference>
<dbReference type="STRING" id="1121345.SAMN02745217_01688"/>
<proteinExistence type="predicted"/>
<accession>A0A1M7Y6A0</accession>